<dbReference type="EMBL" id="QJTC01000018">
    <property type="protein sequence ID" value="PYE75879.1"/>
    <property type="molecule type" value="Genomic_DNA"/>
</dbReference>
<evidence type="ECO:0000313" key="2">
    <source>
        <dbReference type="EMBL" id="PYE75879.1"/>
    </source>
</evidence>
<feature type="region of interest" description="Disordered" evidence="1">
    <location>
        <begin position="91"/>
        <end position="115"/>
    </location>
</feature>
<evidence type="ECO:0000313" key="3">
    <source>
        <dbReference type="Proteomes" id="UP000247540"/>
    </source>
</evidence>
<proteinExistence type="predicted"/>
<keyword evidence="3" id="KW-1185">Reference proteome</keyword>
<organism evidence="2 3">
    <name type="scientific">Xylophilus ampelinus</name>
    <dbReference type="NCBI Taxonomy" id="54067"/>
    <lineage>
        <taxon>Bacteria</taxon>
        <taxon>Pseudomonadati</taxon>
        <taxon>Pseudomonadota</taxon>
        <taxon>Betaproteobacteria</taxon>
        <taxon>Burkholderiales</taxon>
        <taxon>Xylophilus</taxon>
    </lineage>
</organism>
<gene>
    <name evidence="2" type="ORF">DFQ15_1184</name>
</gene>
<feature type="region of interest" description="Disordered" evidence="1">
    <location>
        <begin position="50"/>
        <end position="71"/>
    </location>
</feature>
<dbReference type="RefSeq" id="WP_146228734.1">
    <property type="nucleotide sequence ID" value="NZ_JAMOFZ010000018.1"/>
</dbReference>
<comment type="caution">
    <text evidence="2">The sequence shown here is derived from an EMBL/GenBank/DDBJ whole genome shotgun (WGS) entry which is preliminary data.</text>
</comment>
<reference evidence="2 3" key="1">
    <citation type="submission" date="2018-06" db="EMBL/GenBank/DDBJ databases">
        <title>Genomic Encyclopedia of Type Strains, Phase III (KMG-III): the genomes of soil and plant-associated and newly described type strains.</title>
        <authorList>
            <person name="Whitman W."/>
        </authorList>
    </citation>
    <scope>NUCLEOTIDE SEQUENCE [LARGE SCALE GENOMIC DNA]</scope>
    <source>
        <strain evidence="2 3">CECT 7646</strain>
    </source>
</reference>
<name>A0A318SRF1_9BURK</name>
<evidence type="ECO:0000256" key="1">
    <source>
        <dbReference type="SAM" id="MobiDB-lite"/>
    </source>
</evidence>
<protein>
    <submittedName>
        <fullName evidence="2">Uncharacterized protein</fullName>
    </submittedName>
</protein>
<dbReference type="AlphaFoldDB" id="A0A318SRF1"/>
<dbReference type="Proteomes" id="UP000247540">
    <property type="component" value="Unassembled WGS sequence"/>
</dbReference>
<sequence>MNVTFKDSVLHSGRAYKVGDTATLPDQQAYQLVVSGAAEPGDRLARKRVDELGGLPKPKAAAPEQSPYAPMLTPILRDPAVAAAARAAHNQAMSDATRERKQNSLARLLKGGRNV</sequence>
<accession>A0A318SRF1</accession>